<keyword evidence="1" id="KW-0812">Transmembrane</keyword>
<organism evidence="2 3">
    <name type="scientific">Amycolatopsis alkalitolerans</name>
    <dbReference type="NCBI Taxonomy" id="2547244"/>
    <lineage>
        <taxon>Bacteria</taxon>
        <taxon>Bacillati</taxon>
        <taxon>Actinomycetota</taxon>
        <taxon>Actinomycetes</taxon>
        <taxon>Pseudonocardiales</taxon>
        <taxon>Pseudonocardiaceae</taxon>
        <taxon>Amycolatopsis</taxon>
    </lineage>
</organism>
<comment type="caution">
    <text evidence="2">The sequence shown here is derived from an EMBL/GenBank/DDBJ whole genome shotgun (WGS) entry which is preliminary data.</text>
</comment>
<feature type="transmembrane region" description="Helical" evidence="1">
    <location>
        <begin position="120"/>
        <end position="140"/>
    </location>
</feature>
<evidence type="ECO:0000256" key="1">
    <source>
        <dbReference type="SAM" id="Phobius"/>
    </source>
</evidence>
<feature type="transmembrane region" description="Helical" evidence="1">
    <location>
        <begin position="37"/>
        <end position="57"/>
    </location>
</feature>
<feature type="transmembrane region" description="Helical" evidence="1">
    <location>
        <begin position="175"/>
        <end position="192"/>
    </location>
</feature>
<dbReference type="Proteomes" id="UP000305546">
    <property type="component" value="Unassembled WGS sequence"/>
</dbReference>
<sequence>MMQSALLPGWLRMVWAAALVLVALAHLKHVITMRGQRRWWHTGHTVMAAGMALMYLLPAMDHPVLYQAGLAFYVAAVAALAATTVTNWREEGVLNPLWVATTIDMVAMAYMLLPARTPVLTAVFVVYLAGQAVAWSLGLWSRVPVLAPVPAGGEGAAGSPASSAVVGLTAHTSPVVLASLAVMAAGMAYMLLAM</sequence>
<accession>A0A5C4M2Z6</accession>
<protein>
    <submittedName>
        <fullName evidence="2">DUF5134 domain-containing protein</fullName>
    </submittedName>
</protein>
<dbReference type="RefSeq" id="WP_139098174.1">
    <property type="nucleotide sequence ID" value="NZ_VDFW01000016.1"/>
</dbReference>
<dbReference type="AlphaFoldDB" id="A0A5C4M2Z6"/>
<keyword evidence="1" id="KW-1133">Transmembrane helix</keyword>
<gene>
    <name evidence="2" type="ORF">FG385_18945</name>
</gene>
<evidence type="ECO:0000313" key="2">
    <source>
        <dbReference type="EMBL" id="TNC24222.1"/>
    </source>
</evidence>
<dbReference type="OrthoDB" id="5185426at2"/>
<proteinExistence type="predicted"/>
<keyword evidence="1" id="KW-0472">Membrane</keyword>
<evidence type="ECO:0000313" key="3">
    <source>
        <dbReference type="Proteomes" id="UP000305546"/>
    </source>
</evidence>
<name>A0A5C4M2Z6_9PSEU</name>
<dbReference type="Pfam" id="PF17197">
    <property type="entry name" value="DUF5134"/>
    <property type="match status" value="1"/>
</dbReference>
<dbReference type="InterPro" id="IPR033458">
    <property type="entry name" value="DUF5134"/>
</dbReference>
<feature type="transmembrane region" description="Helical" evidence="1">
    <location>
        <begin position="64"/>
        <end position="85"/>
    </location>
</feature>
<reference evidence="2 3" key="1">
    <citation type="submission" date="2019-06" db="EMBL/GenBank/DDBJ databases">
        <title>Amycolatopsis alkalitolerans sp. nov., isolated from Gastrodia elata Blume.</title>
        <authorList>
            <person name="Narsing Rao M.P."/>
            <person name="Li W.J."/>
        </authorList>
    </citation>
    <scope>NUCLEOTIDE SEQUENCE [LARGE SCALE GENOMIC DNA]</scope>
    <source>
        <strain evidence="2 3">SYSUP0005</strain>
    </source>
</reference>
<keyword evidence="3" id="KW-1185">Reference proteome</keyword>
<dbReference type="EMBL" id="VDFW01000016">
    <property type="protein sequence ID" value="TNC24222.1"/>
    <property type="molecule type" value="Genomic_DNA"/>
</dbReference>